<gene>
    <name evidence="1" type="ORF">MAQ5080_00280</name>
</gene>
<keyword evidence="2" id="KW-1185">Reference proteome</keyword>
<reference evidence="1 2" key="1">
    <citation type="submission" date="2016-06" db="EMBL/GenBank/DDBJ databases">
        <authorList>
            <person name="Kjaerup R.B."/>
            <person name="Dalgaard T.S."/>
            <person name="Juul-Madsen H.R."/>
        </authorList>
    </citation>
    <scope>NUCLEOTIDE SEQUENCE [LARGE SCALE GENOMIC DNA]</scope>
    <source>
        <strain evidence="1 2">CECT 5080</strain>
    </source>
</reference>
<dbReference type="EMBL" id="FLOC01000001">
    <property type="protein sequence ID" value="SBS25501.1"/>
    <property type="molecule type" value="Genomic_DNA"/>
</dbReference>
<evidence type="ECO:0000313" key="1">
    <source>
        <dbReference type="EMBL" id="SBS25501.1"/>
    </source>
</evidence>
<protein>
    <recommendedName>
        <fullName evidence="3">Flagellar protein FliT</fullName>
    </recommendedName>
</protein>
<name>A0A1A8T1H5_9GAMM</name>
<dbReference type="Proteomes" id="UP000092627">
    <property type="component" value="Unassembled WGS sequence"/>
</dbReference>
<evidence type="ECO:0000313" key="2">
    <source>
        <dbReference type="Proteomes" id="UP000092627"/>
    </source>
</evidence>
<dbReference type="AlphaFoldDB" id="A0A1A8T1H5"/>
<organism evidence="1 2">
    <name type="scientific">Marinomonas aquimarina</name>
    <dbReference type="NCBI Taxonomy" id="295068"/>
    <lineage>
        <taxon>Bacteria</taxon>
        <taxon>Pseudomonadati</taxon>
        <taxon>Pseudomonadota</taxon>
        <taxon>Gammaproteobacteria</taxon>
        <taxon>Oceanospirillales</taxon>
        <taxon>Oceanospirillaceae</taxon>
        <taxon>Marinomonas</taxon>
    </lineage>
</organism>
<sequence>MNQSVIDRLEQVNNKIDLLLSSEEVSEVDSLLAVWSERDSLLEQLCQDQSSLLEHKERLSNELALTNKWLGLIRAYSTKLGKDLLSSTRNQKAIRTYRR</sequence>
<evidence type="ECO:0008006" key="3">
    <source>
        <dbReference type="Google" id="ProtNLM"/>
    </source>
</evidence>
<dbReference type="STRING" id="295068.MAQ5080_00280"/>
<accession>A0A1A8T1H5</accession>
<proteinExistence type="predicted"/>